<dbReference type="InterPro" id="IPR003594">
    <property type="entry name" value="HATPase_dom"/>
</dbReference>
<dbReference type="PANTHER" id="PTHR35526:SF3">
    <property type="entry name" value="ANTI-SIGMA-F FACTOR RSBW"/>
    <property type="match status" value="1"/>
</dbReference>
<dbReference type="CDD" id="cd16936">
    <property type="entry name" value="HATPase_RsbW-like"/>
    <property type="match status" value="1"/>
</dbReference>
<gene>
    <name evidence="4" type="ORF">GCM10019016_077360</name>
</gene>
<accession>A0ABP6U1Q6</accession>
<name>A0ABP6U1Q6_9ACTN</name>
<evidence type="ECO:0000313" key="5">
    <source>
        <dbReference type="Proteomes" id="UP001501455"/>
    </source>
</evidence>
<feature type="region of interest" description="Disordered" evidence="2">
    <location>
        <begin position="1"/>
        <end position="39"/>
    </location>
</feature>
<sequence length="201" mass="22205">MSPHLRVLNSRRARDVTRRDPDRPGQLPYGGRGSGRRDFSRRSRLTTLSDMNVEIAPVDEHTGPARHFRIRLSATARGARLARHLTAEQLTTWGWPYDSEGNRTASLLVAELAANAVRHGQVRGRDFALRLTLYAEDATLRIEVTDARPDHSPPLPGTLTPADPDTESGRGLLLVESLSTHWGATAGDPYTKTVWCEVPLG</sequence>
<proteinExistence type="predicted"/>
<keyword evidence="1" id="KW-0418">Kinase</keyword>
<keyword evidence="5" id="KW-1185">Reference proteome</keyword>
<comment type="caution">
    <text evidence="4">The sequence shown here is derived from an EMBL/GenBank/DDBJ whole genome shotgun (WGS) entry which is preliminary data.</text>
</comment>
<feature type="region of interest" description="Disordered" evidence="2">
    <location>
        <begin position="147"/>
        <end position="168"/>
    </location>
</feature>
<keyword evidence="1" id="KW-0808">Transferase</keyword>
<dbReference type="InterPro" id="IPR036890">
    <property type="entry name" value="HATPase_C_sf"/>
</dbReference>
<reference evidence="5" key="1">
    <citation type="journal article" date="2019" name="Int. J. Syst. Evol. Microbiol.">
        <title>The Global Catalogue of Microorganisms (GCM) 10K type strain sequencing project: providing services to taxonomists for standard genome sequencing and annotation.</title>
        <authorList>
            <consortium name="The Broad Institute Genomics Platform"/>
            <consortium name="The Broad Institute Genome Sequencing Center for Infectious Disease"/>
            <person name="Wu L."/>
            <person name="Ma J."/>
        </authorList>
    </citation>
    <scope>NUCLEOTIDE SEQUENCE [LARGE SCALE GENOMIC DNA]</scope>
    <source>
        <strain evidence="5">JCM 4816</strain>
    </source>
</reference>
<dbReference type="PANTHER" id="PTHR35526">
    <property type="entry name" value="ANTI-SIGMA-F FACTOR RSBW-RELATED"/>
    <property type="match status" value="1"/>
</dbReference>
<dbReference type="EMBL" id="BAAAXF010000057">
    <property type="protein sequence ID" value="GAA3500629.1"/>
    <property type="molecule type" value="Genomic_DNA"/>
</dbReference>
<dbReference type="InterPro" id="IPR050267">
    <property type="entry name" value="Anti-sigma-factor_SerPK"/>
</dbReference>
<evidence type="ECO:0000313" key="4">
    <source>
        <dbReference type="EMBL" id="GAA3500629.1"/>
    </source>
</evidence>
<keyword evidence="1" id="KW-0723">Serine/threonine-protein kinase</keyword>
<dbReference type="Gene3D" id="3.30.565.10">
    <property type="entry name" value="Histidine kinase-like ATPase, C-terminal domain"/>
    <property type="match status" value="1"/>
</dbReference>
<evidence type="ECO:0000259" key="3">
    <source>
        <dbReference type="Pfam" id="PF13581"/>
    </source>
</evidence>
<evidence type="ECO:0000256" key="2">
    <source>
        <dbReference type="SAM" id="MobiDB-lite"/>
    </source>
</evidence>
<protein>
    <recommendedName>
        <fullName evidence="3">Histidine kinase/HSP90-like ATPase domain-containing protein</fullName>
    </recommendedName>
</protein>
<organism evidence="4 5">
    <name type="scientific">Streptomyces prasinosporus</name>
    <dbReference type="NCBI Taxonomy" id="68256"/>
    <lineage>
        <taxon>Bacteria</taxon>
        <taxon>Bacillati</taxon>
        <taxon>Actinomycetota</taxon>
        <taxon>Actinomycetes</taxon>
        <taxon>Kitasatosporales</taxon>
        <taxon>Streptomycetaceae</taxon>
        <taxon>Streptomyces</taxon>
        <taxon>Streptomyces albogriseolus group</taxon>
    </lineage>
</organism>
<evidence type="ECO:0000256" key="1">
    <source>
        <dbReference type="ARBA" id="ARBA00022527"/>
    </source>
</evidence>
<feature type="domain" description="Histidine kinase/HSP90-like ATPase" evidence="3">
    <location>
        <begin position="73"/>
        <end position="182"/>
    </location>
</feature>
<dbReference type="Proteomes" id="UP001501455">
    <property type="component" value="Unassembled WGS sequence"/>
</dbReference>
<dbReference type="SUPFAM" id="SSF55874">
    <property type="entry name" value="ATPase domain of HSP90 chaperone/DNA topoisomerase II/histidine kinase"/>
    <property type="match status" value="1"/>
</dbReference>
<feature type="compositionally biased region" description="Basic and acidic residues" evidence="2">
    <location>
        <begin position="12"/>
        <end position="23"/>
    </location>
</feature>
<dbReference type="Pfam" id="PF13581">
    <property type="entry name" value="HATPase_c_2"/>
    <property type="match status" value="1"/>
</dbReference>